<sequence>MSEQLIELMLQLKKTTPAAAKQILNSQPQIAYALMTLMVSMNAVNFEVFQKTLAEFSQGASQPQPQANPQPPPPQTYHRPTPPIYTQPPTSTYPSYASSTPAPTINPAILAAIPDDQKVMVMQILSMTPEQLAVLPPQDRANIMQLRKSRMQKSLALHNSVIVVLVHAITEVSMYEFTQIWTVVYAGDGIYFGLV</sequence>
<keyword evidence="2" id="KW-1185">Reference proteome</keyword>
<comment type="caution">
    <text evidence="1">The sequence shown here is derived from an EMBL/GenBank/DDBJ whole genome shotgun (WGS) entry which is preliminary data.</text>
</comment>
<proteinExistence type="predicted"/>
<reference evidence="1" key="1">
    <citation type="submission" date="2022-09" db="EMBL/GenBank/DDBJ databases">
        <title>A Global Phylogenomic Analysis of the Shiitake Genus Lentinula.</title>
        <authorList>
            <consortium name="DOE Joint Genome Institute"/>
            <person name="Sierra-Patev S."/>
            <person name="Min B."/>
            <person name="Naranjo-Ortiz M."/>
            <person name="Looney B."/>
            <person name="Konkel Z."/>
            <person name="Slot J.C."/>
            <person name="Sakamoto Y."/>
            <person name="Steenwyk J.L."/>
            <person name="Rokas A."/>
            <person name="Carro J."/>
            <person name="Camarero S."/>
            <person name="Ferreira P."/>
            <person name="Molpeceres G."/>
            <person name="Ruiz-Duenas F.J."/>
            <person name="Serrano A."/>
            <person name="Henrissat B."/>
            <person name="Drula E."/>
            <person name="Hughes K.W."/>
            <person name="Mata J.L."/>
            <person name="Ishikawa N.K."/>
            <person name="Vargas-Isla R."/>
            <person name="Ushijima S."/>
            <person name="Smith C.A."/>
            <person name="Ahrendt S."/>
            <person name="Andreopoulos W."/>
            <person name="He G."/>
            <person name="Labutti K."/>
            <person name="Lipzen A."/>
            <person name="Ng V."/>
            <person name="Riley R."/>
            <person name="Sandor L."/>
            <person name="Barry K."/>
            <person name="Martinez A.T."/>
            <person name="Xiao Y."/>
            <person name="Gibbons J.G."/>
            <person name="Terashima K."/>
            <person name="Grigoriev I.V."/>
            <person name="Hibbett D.S."/>
        </authorList>
    </citation>
    <scope>NUCLEOTIDE SEQUENCE</scope>
    <source>
        <strain evidence="1">TMI1499</strain>
    </source>
</reference>
<organism evidence="1 2">
    <name type="scientific">Lentinula aff. lateritia</name>
    <dbReference type="NCBI Taxonomy" id="2804960"/>
    <lineage>
        <taxon>Eukaryota</taxon>
        <taxon>Fungi</taxon>
        <taxon>Dikarya</taxon>
        <taxon>Basidiomycota</taxon>
        <taxon>Agaricomycotina</taxon>
        <taxon>Agaricomycetes</taxon>
        <taxon>Agaricomycetidae</taxon>
        <taxon>Agaricales</taxon>
        <taxon>Marasmiineae</taxon>
        <taxon>Omphalotaceae</taxon>
        <taxon>Lentinula</taxon>
    </lineage>
</organism>
<evidence type="ECO:0000313" key="2">
    <source>
        <dbReference type="Proteomes" id="UP001163835"/>
    </source>
</evidence>
<dbReference type="Proteomes" id="UP001163835">
    <property type="component" value="Unassembled WGS sequence"/>
</dbReference>
<gene>
    <name evidence="1" type="ORF">F5876DRAFT_67721</name>
</gene>
<name>A0ACC1TT30_9AGAR</name>
<evidence type="ECO:0000313" key="1">
    <source>
        <dbReference type="EMBL" id="KAJ3807902.1"/>
    </source>
</evidence>
<accession>A0ACC1TT30</accession>
<protein>
    <submittedName>
        <fullName evidence="1">Uncharacterized protein</fullName>
    </submittedName>
</protein>
<dbReference type="EMBL" id="MU795264">
    <property type="protein sequence ID" value="KAJ3807902.1"/>
    <property type="molecule type" value="Genomic_DNA"/>
</dbReference>